<accession>A0A4R0RTG8</accession>
<keyword evidence="2" id="KW-0732">Signal</keyword>
<feature type="compositionally biased region" description="Low complexity" evidence="1">
    <location>
        <begin position="169"/>
        <end position="179"/>
    </location>
</feature>
<feature type="compositionally biased region" description="Low complexity" evidence="1">
    <location>
        <begin position="61"/>
        <end position="71"/>
    </location>
</feature>
<feature type="region of interest" description="Disordered" evidence="1">
    <location>
        <begin position="61"/>
        <end position="127"/>
    </location>
</feature>
<feature type="signal peptide" evidence="2">
    <location>
        <begin position="1"/>
        <end position="22"/>
    </location>
</feature>
<proteinExistence type="predicted"/>
<evidence type="ECO:0000256" key="2">
    <source>
        <dbReference type="SAM" id="SignalP"/>
    </source>
</evidence>
<feature type="region of interest" description="Disordered" evidence="1">
    <location>
        <begin position="150"/>
        <end position="203"/>
    </location>
</feature>
<evidence type="ECO:0000313" key="3">
    <source>
        <dbReference type="EMBL" id="TCD70673.1"/>
    </source>
</evidence>
<protein>
    <submittedName>
        <fullName evidence="3">Uncharacterized protein</fullName>
    </submittedName>
</protein>
<feature type="chain" id="PRO_5020387520" evidence="2">
    <location>
        <begin position="23"/>
        <end position="489"/>
    </location>
</feature>
<feature type="compositionally biased region" description="Polar residues" evidence="1">
    <location>
        <begin position="253"/>
        <end position="262"/>
    </location>
</feature>
<gene>
    <name evidence="3" type="ORF">EIP91_002397</name>
</gene>
<feature type="compositionally biased region" description="Acidic residues" evidence="1">
    <location>
        <begin position="480"/>
        <end position="489"/>
    </location>
</feature>
<feature type="compositionally biased region" description="Gly residues" evidence="1">
    <location>
        <begin position="411"/>
        <end position="425"/>
    </location>
</feature>
<feature type="region of interest" description="Disordered" evidence="1">
    <location>
        <begin position="380"/>
        <end position="429"/>
    </location>
</feature>
<feature type="compositionally biased region" description="Low complexity" evidence="1">
    <location>
        <begin position="107"/>
        <end position="127"/>
    </location>
</feature>
<dbReference type="AlphaFoldDB" id="A0A4R0RTG8"/>
<evidence type="ECO:0000313" key="4">
    <source>
        <dbReference type="Proteomes" id="UP000292702"/>
    </source>
</evidence>
<feature type="compositionally biased region" description="Low complexity" evidence="1">
    <location>
        <begin position="230"/>
        <end position="247"/>
    </location>
</feature>
<feature type="compositionally biased region" description="Gly residues" evidence="1">
    <location>
        <begin position="283"/>
        <end position="297"/>
    </location>
</feature>
<sequence>MRSPVLAFSIIAATVSPTLIAAAPASPIPGFPNPVDNVHQLATRQISPGSTAPVEMLANTAGATSGSNSGGPRSEAKANRHQSKAAQDRRPHPNKVQRRAYDGYTAGGNAHSGGSANASGGNIGNFSEDPGAPLINNASNAAGNGDISATGDGIGGNGDGFGPGGNGSSGNAANSRGGDIVNEGRGGVTNTGPGANTVGTGGFSGSGDAIGGSAGGFRKRAFDYGTAGGNSYSGASSSTSSGSVSNVADPDSDVTNTANSNIGPDVVTAGDGGPTSESFSGTSVGGDGDGFGPGGNAYSGAAGPSNGGFVFNEGDDITNTASNDAVNGGVSDSGPAFGGNAGGFEFDDLDRRRSLHRRAYNDYTGGGNAVSGNSGAVDGGNIINDAGPENDITNTDGNVAGDAGTSFSGEAIGGDGEGRGPGGNAYSGYTGSTRGGTVINSAGTIENTAGANTGGNGNTNISGDAIGGDAGGVGPFSGDGVDDFDAAMR</sequence>
<reference evidence="3 4" key="1">
    <citation type="submission" date="2018-11" db="EMBL/GenBank/DDBJ databases">
        <title>Genome assembly of Steccherinum ochraceum LE-BIN_3174, the white-rot fungus of the Steccherinaceae family (The Residual Polyporoid clade, Polyporales, Basidiomycota).</title>
        <authorList>
            <person name="Fedorova T.V."/>
            <person name="Glazunova O.A."/>
            <person name="Landesman E.O."/>
            <person name="Moiseenko K.V."/>
            <person name="Psurtseva N.V."/>
            <person name="Savinova O.S."/>
            <person name="Shakhova N.V."/>
            <person name="Tyazhelova T.V."/>
            <person name="Vasina D.V."/>
        </authorList>
    </citation>
    <scope>NUCLEOTIDE SEQUENCE [LARGE SCALE GENOMIC DNA]</scope>
    <source>
        <strain evidence="3 4">LE-BIN_3174</strain>
    </source>
</reference>
<feature type="compositionally biased region" description="Gly residues" evidence="1">
    <location>
        <begin position="466"/>
        <end position="477"/>
    </location>
</feature>
<dbReference type="EMBL" id="RWJN01000017">
    <property type="protein sequence ID" value="TCD70673.1"/>
    <property type="molecule type" value="Genomic_DNA"/>
</dbReference>
<keyword evidence="4" id="KW-1185">Reference proteome</keyword>
<feature type="region of interest" description="Disordered" evidence="1">
    <location>
        <begin position="466"/>
        <end position="489"/>
    </location>
</feature>
<feature type="compositionally biased region" description="Gly residues" evidence="1">
    <location>
        <begin position="152"/>
        <end position="168"/>
    </location>
</feature>
<feature type="region of interest" description="Disordered" evidence="1">
    <location>
        <begin position="230"/>
        <end position="336"/>
    </location>
</feature>
<name>A0A4R0RTG8_9APHY</name>
<dbReference type="OrthoDB" id="2756422at2759"/>
<dbReference type="Proteomes" id="UP000292702">
    <property type="component" value="Unassembled WGS sequence"/>
</dbReference>
<comment type="caution">
    <text evidence="3">The sequence shown here is derived from an EMBL/GenBank/DDBJ whole genome shotgun (WGS) entry which is preliminary data.</text>
</comment>
<dbReference type="STRING" id="92696.A0A4R0RTG8"/>
<organism evidence="3 4">
    <name type="scientific">Steccherinum ochraceum</name>
    <dbReference type="NCBI Taxonomy" id="92696"/>
    <lineage>
        <taxon>Eukaryota</taxon>
        <taxon>Fungi</taxon>
        <taxon>Dikarya</taxon>
        <taxon>Basidiomycota</taxon>
        <taxon>Agaricomycotina</taxon>
        <taxon>Agaricomycetes</taxon>
        <taxon>Polyporales</taxon>
        <taxon>Steccherinaceae</taxon>
        <taxon>Steccherinum</taxon>
    </lineage>
</organism>
<evidence type="ECO:0000256" key="1">
    <source>
        <dbReference type="SAM" id="MobiDB-lite"/>
    </source>
</evidence>